<organism evidence="1 2">
    <name type="scientific">Sphagnum jensenii</name>
    <dbReference type="NCBI Taxonomy" id="128206"/>
    <lineage>
        <taxon>Eukaryota</taxon>
        <taxon>Viridiplantae</taxon>
        <taxon>Streptophyta</taxon>
        <taxon>Embryophyta</taxon>
        <taxon>Bryophyta</taxon>
        <taxon>Sphagnophytina</taxon>
        <taxon>Sphagnopsida</taxon>
        <taxon>Sphagnales</taxon>
        <taxon>Sphagnaceae</taxon>
        <taxon>Sphagnum</taxon>
    </lineage>
</organism>
<name>A0ABP0WRN1_9BRYO</name>
<reference evidence="1 2" key="1">
    <citation type="submission" date="2024-02" db="EMBL/GenBank/DDBJ databases">
        <authorList>
            <consortium name="ELIXIR-Norway"/>
            <consortium name="Elixir Norway"/>
        </authorList>
    </citation>
    <scope>NUCLEOTIDE SEQUENCE [LARGE SCALE GENOMIC DNA]</scope>
</reference>
<accession>A0ABP0WRN1</accession>
<gene>
    <name evidence="1" type="ORF">CSSPJE1EN1_LOCUS14535</name>
</gene>
<dbReference type="Proteomes" id="UP001497444">
    <property type="component" value="Chromosome 2"/>
</dbReference>
<keyword evidence="2" id="KW-1185">Reference proteome</keyword>
<evidence type="ECO:0000313" key="1">
    <source>
        <dbReference type="EMBL" id="CAK9269057.1"/>
    </source>
</evidence>
<evidence type="ECO:0000313" key="2">
    <source>
        <dbReference type="Proteomes" id="UP001497444"/>
    </source>
</evidence>
<dbReference type="EMBL" id="OZ020097">
    <property type="protein sequence ID" value="CAK9269057.1"/>
    <property type="molecule type" value="Genomic_DNA"/>
</dbReference>
<proteinExistence type="predicted"/>
<protein>
    <submittedName>
        <fullName evidence="1">Uncharacterized protein</fullName>
    </submittedName>
</protein>
<sequence>MCIRIEVRILQVNCAAGMCIPIEGRIPQVNCAAGMCIQIEGRILQVNCAVHHPQECHQFVEGGHWSMVSVAQITALAAQRAHVSKGTDRLSGTHGTVQMDLDASEVRDCTGR</sequence>